<dbReference type="EC" id="2.4.2.18" evidence="4"/>
<keyword evidence="4" id="KW-0057">Aromatic amino acid biosynthesis</keyword>
<feature type="binding site" evidence="4">
    <location>
        <position position="69"/>
    </location>
    <ligand>
        <name>5-phospho-alpha-D-ribose 1-diphosphate</name>
        <dbReference type="ChEBI" id="CHEBI:58017"/>
    </ligand>
</feature>
<dbReference type="OrthoDB" id="8214at2157"/>
<feature type="binding site" evidence="4">
    <location>
        <begin position="79"/>
        <end position="82"/>
    </location>
    <ligand>
        <name>5-phospho-alpha-D-ribose 1-diphosphate</name>
        <dbReference type="ChEBI" id="CHEBI:58017"/>
    </ligand>
</feature>
<protein>
    <recommendedName>
        <fullName evidence="4">Anthranilate phosphoribosyltransferase</fullName>
        <ecNumber evidence="4">2.4.2.18</ecNumber>
    </recommendedName>
</protein>
<dbReference type="InterPro" id="IPR035902">
    <property type="entry name" value="Nuc_phospho_transferase"/>
</dbReference>
<feature type="binding site" evidence="4">
    <location>
        <position position="108"/>
    </location>
    <ligand>
        <name>5-phospho-alpha-D-ribose 1-diphosphate</name>
        <dbReference type="ChEBI" id="CHEBI:58017"/>
    </ligand>
</feature>
<comment type="subunit">
    <text evidence="4">Homodimer.</text>
</comment>
<dbReference type="PANTHER" id="PTHR43285">
    <property type="entry name" value="ANTHRANILATE PHOSPHORIBOSYLTRANSFERASE"/>
    <property type="match status" value="1"/>
</dbReference>
<gene>
    <name evidence="4" type="primary">trpD</name>
    <name evidence="6" type="ORF">A3L02_04680</name>
</gene>
<dbReference type="GO" id="GO:0005829">
    <property type="term" value="C:cytosol"/>
    <property type="evidence" value="ECO:0007669"/>
    <property type="project" value="TreeGrafter"/>
</dbReference>
<dbReference type="HAMAP" id="MF_00211">
    <property type="entry name" value="TrpD"/>
    <property type="match status" value="1"/>
</dbReference>
<comment type="pathway">
    <text evidence="4">Amino-acid biosynthesis; L-tryptophan biosynthesis; L-tryptophan from chorismate: step 2/5.</text>
</comment>
<keyword evidence="1 4" id="KW-0028">Amino-acid biosynthesis</keyword>
<comment type="cofactor">
    <cofactor evidence="4">
        <name>Mg(2+)</name>
        <dbReference type="ChEBI" id="CHEBI:18420"/>
    </cofactor>
    <text evidence="4">Binds 2 magnesium ions per monomer.</text>
</comment>
<reference evidence="6 7" key="1">
    <citation type="submission" date="2016-03" db="EMBL/GenBank/DDBJ databases">
        <title>Complete genome sequence of Thermococcus celer.</title>
        <authorList>
            <person name="Oger P.M."/>
        </authorList>
    </citation>
    <scope>NUCLEOTIDE SEQUENCE [LARGE SCALE GENOMIC DNA]</scope>
    <source>
        <strain evidence="6 7">Vu 13</strain>
    </source>
</reference>
<dbReference type="PANTHER" id="PTHR43285:SF2">
    <property type="entry name" value="ANTHRANILATE PHOSPHORIBOSYLTRANSFERASE"/>
    <property type="match status" value="1"/>
</dbReference>
<feature type="binding site" evidence="4">
    <location>
        <position position="81"/>
    </location>
    <ligand>
        <name>Mg(2+)</name>
        <dbReference type="ChEBI" id="CHEBI:18420"/>
        <label>1</label>
    </ligand>
</feature>
<dbReference type="Pfam" id="PF00591">
    <property type="entry name" value="Glycos_transf_3"/>
    <property type="match status" value="1"/>
</dbReference>
<dbReference type="Gene3D" id="3.40.1030.10">
    <property type="entry name" value="Nucleoside phosphorylase/phosphoribosyltransferase catalytic domain"/>
    <property type="match status" value="1"/>
</dbReference>
<dbReference type="GO" id="GO:0000162">
    <property type="term" value="P:L-tryptophan biosynthetic process"/>
    <property type="evidence" value="ECO:0007669"/>
    <property type="project" value="UniProtKB-UniRule"/>
</dbReference>
<comment type="similarity">
    <text evidence="4">Belongs to the anthranilate phosphoribosyltransferase family.</text>
</comment>
<keyword evidence="7" id="KW-1185">Reference proteome</keyword>
<dbReference type="InterPro" id="IPR000312">
    <property type="entry name" value="Glycosyl_Trfase_fam3"/>
</dbReference>
<comment type="catalytic activity">
    <reaction evidence="4">
        <text>N-(5-phospho-beta-D-ribosyl)anthranilate + diphosphate = 5-phospho-alpha-D-ribose 1-diphosphate + anthranilate</text>
        <dbReference type="Rhea" id="RHEA:11768"/>
        <dbReference type="ChEBI" id="CHEBI:16567"/>
        <dbReference type="ChEBI" id="CHEBI:18277"/>
        <dbReference type="ChEBI" id="CHEBI:33019"/>
        <dbReference type="ChEBI" id="CHEBI:58017"/>
        <dbReference type="EC" id="2.4.2.18"/>
    </reaction>
</comment>
<name>A0A218P1V8_THECE</name>
<feature type="binding site" evidence="4">
    <location>
        <begin position="96"/>
        <end position="104"/>
    </location>
    <ligand>
        <name>5-phospho-alpha-D-ribose 1-diphosphate</name>
        <dbReference type="ChEBI" id="CHEBI:58017"/>
    </ligand>
</feature>
<evidence type="ECO:0000256" key="4">
    <source>
        <dbReference type="HAMAP-Rule" id="MF_00211"/>
    </source>
</evidence>
<feature type="binding site" evidence="4">
    <location>
        <position position="69"/>
    </location>
    <ligand>
        <name>anthranilate</name>
        <dbReference type="ChEBI" id="CHEBI:16567"/>
        <label>1</label>
    </ligand>
</feature>
<proteinExistence type="inferred from homology"/>
<evidence type="ECO:0000256" key="1">
    <source>
        <dbReference type="ARBA" id="ARBA00022605"/>
    </source>
</evidence>
<dbReference type="Gene3D" id="1.20.970.10">
    <property type="entry name" value="Transferase, Pyrimidine Nucleoside Phosphorylase, Chain C"/>
    <property type="match status" value="1"/>
</dbReference>
<dbReference type="SUPFAM" id="SSF52418">
    <property type="entry name" value="Nucleoside phosphorylase/phosphoribosyltransferase catalytic domain"/>
    <property type="match status" value="1"/>
</dbReference>
<feature type="binding site" evidence="4">
    <location>
        <position position="77"/>
    </location>
    <ligand>
        <name>5-phospho-alpha-D-ribose 1-diphosphate</name>
        <dbReference type="ChEBI" id="CHEBI:58017"/>
    </ligand>
</feature>
<accession>A0A218P1V8</accession>
<feature type="binding site" evidence="4">
    <location>
        <position position="212"/>
    </location>
    <ligand>
        <name>Mg(2+)</name>
        <dbReference type="ChEBI" id="CHEBI:18420"/>
        <label>1</label>
    </ligand>
</feature>
<dbReference type="EMBL" id="CP014854">
    <property type="protein sequence ID" value="ASI98904.1"/>
    <property type="molecule type" value="Genomic_DNA"/>
</dbReference>
<feature type="binding site" evidence="4">
    <location>
        <begin position="72"/>
        <end position="73"/>
    </location>
    <ligand>
        <name>5-phospho-alpha-D-ribose 1-diphosphate</name>
        <dbReference type="ChEBI" id="CHEBI:58017"/>
    </ligand>
</feature>
<comment type="caution">
    <text evidence="4">Lacks conserved residue(s) required for the propagation of feature annotation.</text>
</comment>
<dbReference type="Proteomes" id="UP000197156">
    <property type="component" value="Chromosome"/>
</dbReference>
<keyword evidence="4" id="KW-0822">Tryptophan biosynthesis</keyword>
<feature type="binding site" evidence="4">
    <location>
        <position position="211"/>
    </location>
    <ligand>
        <name>Mg(2+)</name>
        <dbReference type="ChEBI" id="CHEBI:18420"/>
        <label>2</label>
    </ligand>
</feature>
<keyword evidence="3 4" id="KW-0808">Transferase</keyword>
<feature type="domain" description="Glycosyl transferase family 3" evidence="5">
    <location>
        <begin position="63"/>
        <end position="306"/>
    </location>
</feature>
<sequence>MIGEVIKGLDFEKAYELSRSLPELDEIQIAAILGAMEGRGYDAEIIAGFAKGIVEKSRIDLGRVADTCGTGGDGSATINVSTAVALALSTIHPVAKHGNRAMSSKSGSADVLEAMGINIEMDESMAKKMVKDVGFAFLFAPLYHKSFARVVSVRRKLGIRTIFNILGPLTNPANPEMQIVGVANESLLSKVAETLSLLNRRALVVHGSGMDEVSPSDKTTALLVDNGSIERIILLPEDFGVKRTKVIPCYGKEESAERIRAVFNGKGHEEDRTFIGINFAAALYAIGYEDLKENMEIFKEKLESGAFSKKLEEIVCKSTSMSVR</sequence>
<keyword evidence="4" id="KW-0479">Metal-binding</keyword>
<evidence type="ECO:0000256" key="3">
    <source>
        <dbReference type="ARBA" id="ARBA00022679"/>
    </source>
</evidence>
<keyword evidence="2 4" id="KW-0328">Glycosyltransferase</keyword>
<dbReference type="NCBIfam" id="TIGR01245">
    <property type="entry name" value="trpD"/>
    <property type="match status" value="1"/>
</dbReference>
<feature type="binding site" evidence="4">
    <location>
        <position position="154"/>
    </location>
    <ligand>
        <name>anthranilate</name>
        <dbReference type="ChEBI" id="CHEBI:16567"/>
        <label>2</label>
    </ligand>
</feature>
<evidence type="ECO:0000256" key="2">
    <source>
        <dbReference type="ARBA" id="ARBA00022676"/>
    </source>
</evidence>
<evidence type="ECO:0000313" key="6">
    <source>
        <dbReference type="EMBL" id="ASI98904.1"/>
    </source>
</evidence>
<comment type="function">
    <text evidence="4">Catalyzes the transfer of the phosphoribosyl group of 5-phosphorylribose-1-pyrophosphate (PRPP) to anthranilate to yield N-(5'-phosphoribosyl)-anthranilate (PRA).</text>
</comment>
<keyword evidence="4" id="KW-0460">Magnesium</keyword>
<dbReference type="InterPro" id="IPR005940">
    <property type="entry name" value="Anthranilate_Pribosyl_Tfrase"/>
</dbReference>
<feature type="binding site" evidence="4">
    <location>
        <position position="212"/>
    </location>
    <ligand>
        <name>Mg(2+)</name>
        <dbReference type="ChEBI" id="CHEBI:18420"/>
        <label>2</label>
    </ligand>
</feature>
<evidence type="ECO:0000313" key="7">
    <source>
        <dbReference type="Proteomes" id="UP000197156"/>
    </source>
</evidence>
<feature type="binding site" evidence="4">
    <location>
        <position position="99"/>
    </location>
    <ligand>
        <name>anthranilate</name>
        <dbReference type="ChEBI" id="CHEBI:16567"/>
        <label>1</label>
    </ligand>
</feature>
<dbReference type="KEGG" id="tce:A3L02_04680"/>
<dbReference type="AlphaFoldDB" id="A0A218P1V8"/>
<dbReference type="RefSeq" id="WP_088862858.1">
    <property type="nucleotide sequence ID" value="NZ_CP014854.1"/>
</dbReference>
<dbReference type="GO" id="GO:0004048">
    <property type="term" value="F:anthranilate phosphoribosyltransferase activity"/>
    <property type="evidence" value="ECO:0007669"/>
    <property type="project" value="UniProtKB-UniRule"/>
</dbReference>
<dbReference type="GO" id="GO:0000287">
    <property type="term" value="F:magnesium ion binding"/>
    <property type="evidence" value="ECO:0007669"/>
    <property type="project" value="UniProtKB-UniRule"/>
</dbReference>
<dbReference type="UniPathway" id="UPA00035">
    <property type="reaction ID" value="UER00041"/>
</dbReference>
<organism evidence="6 7">
    <name type="scientific">Thermococcus celer Vu 13 = JCM 8558</name>
    <dbReference type="NCBI Taxonomy" id="1293037"/>
    <lineage>
        <taxon>Archaea</taxon>
        <taxon>Methanobacteriati</taxon>
        <taxon>Methanobacteriota</taxon>
        <taxon>Thermococci</taxon>
        <taxon>Thermococcales</taxon>
        <taxon>Thermococcaceae</taxon>
        <taxon>Thermococcus</taxon>
    </lineage>
</organism>
<evidence type="ECO:0000259" key="5">
    <source>
        <dbReference type="Pfam" id="PF00591"/>
    </source>
</evidence>
<dbReference type="GeneID" id="33324027"/>